<accession>A0ABW3EFD9</accession>
<sequence length="63" mass="6801">MRRALEFAHETPLANMTGQPAMSVPLHRDPAGVPVGVQFTARFGDEALLFALAAQLEAARPWA</sequence>
<keyword evidence="3" id="KW-1185">Reference proteome</keyword>
<evidence type="ECO:0000313" key="2">
    <source>
        <dbReference type="EMBL" id="MFD0898998.1"/>
    </source>
</evidence>
<evidence type="ECO:0000259" key="1">
    <source>
        <dbReference type="Pfam" id="PF01425"/>
    </source>
</evidence>
<dbReference type="Proteomes" id="UP001596972">
    <property type="component" value="Unassembled WGS sequence"/>
</dbReference>
<gene>
    <name evidence="2" type="ORF">ACFQ11_01140</name>
</gene>
<name>A0ABW3EFD9_9ACTN</name>
<dbReference type="RefSeq" id="WP_378295906.1">
    <property type="nucleotide sequence ID" value="NZ_JBHTJA010000001.1"/>
</dbReference>
<evidence type="ECO:0000313" key="3">
    <source>
        <dbReference type="Proteomes" id="UP001596972"/>
    </source>
</evidence>
<feature type="domain" description="Amidase" evidence="1">
    <location>
        <begin position="1"/>
        <end position="49"/>
    </location>
</feature>
<dbReference type="SUPFAM" id="SSF75304">
    <property type="entry name" value="Amidase signature (AS) enzymes"/>
    <property type="match status" value="1"/>
</dbReference>
<reference evidence="3" key="1">
    <citation type="journal article" date="2019" name="Int. J. Syst. Evol. Microbiol.">
        <title>The Global Catalogue of Microorganisms (GCM) 10K type strain sequencing project: providing services to taxonomists for standard genome sequencing and annotation.</title>
        <authorList>
            <consortium name="The Broad Institute Genomics Platform"/>
            <consortium name="The Broad Institute Genome Sequencing Center for Infectious Disease"/>
            <person name="Wu L."/>
            <person name="Ma J."/>
        </authorList>
    </citation>
    <scope>NUCLEOTIDE SEQUENCE [LARGE SCALE GENOMIC DNA]</scope>
    <source>
        <strain evidence="3">JCM 31202</strain>
    </source>
</reference>
<dbReference type="Gene3D" id="3.90.1300.10">
    <property type="entry name" value="Amidase signature (AS) domain"/>
    <property type="match status" value="1"/>
</dbReference>
<dbReference type="Pfam" id="PF01425">
    <property type="entry name" value="Amidase"/>
    <property type="match status" value="1"/>
</dbReference>
<organism evidence="2 3">
    <name type="scientific">Actinomadura sediminis</name>
    <dbReference type="NCBI Taxonomy" id="1038904"/>
    <lineage>
        <taxon>Bacteria</taxon>
        <taxon>Bacillati</taxon>
        <taxon>Actinomycetota</taxon>
        <taxon>Actinomycetes</taxon>
        <taxon>Streptosporangiales</taxon>
        <taxon>Thermomonosporaceae</taxon>
        <taxon>Actinomadura</taxon>
    </lineage>
</organism>
<protein>
    <submittedName>
        <fullName evidence="2">Amidase family protein</fullName>
    </submittedName>
</protein>
<dbReference type="InterPro" id="IPR023631">
    <property type="entry name" value="Amidase_dom"/>
</dbReference>
<proteinExistence type="predicted"/>
<dbReference type="EMBL" id="JBHTJA010000001">
    <property type="protein sequence ID" value="MFD0898998.1"/>
    <property type="molecule type" value="Genomic_DNA"/>
</dbReference>
<comment type="caution">
    <text evidence="2">The sequence shown here is derived from an EMBL/GenBank/DDBJ whole genome shotgun (WGS) entry which is preliminary data.</text>
</comment>
<dbReference type="InterPro" id="IPR036928">
    <property type="entry name" value="AS_sf"/>
</dbReference>